<dbReference type="EMBL" id="BQNB010011981">
    <property type="protein sequence ID" value="GJS97646.1"/>
    <property type="molecule type" value="Genomic_DNA"/>
</dbReference>
<reference evidence="1" key="2">
    <citation type="submission" date="2022-01" db="EMBL/GenBank/DDBJ databases">
        <authorList>
            <person name="Yamashiro T."/>
            <person name="Shiraishi A."/>
            <person name="Satake H."/>
            <person name="Nakayama K."/>
        </authorList>
    </citation>
    <scope>NUCLEOTIDE SEQUENCE</scope>
</reference>
<evidence type="ECO:0000313" key="2">
    <source>
        <dbReference type="Proteomes" id="UP001151760"/>
    </source>
</evidence>
<accession>A0ABQ5A7D1</accession>
<organism evidence="1 2">
    <name type="scientific">Tanacetum coccineum</name>
    <dbReference type="NCBI Taxonomy" id="301880"/>
    <lineage>
        <taxon>Eukaryota</taxon>
        <taxon>Viridiplantae</taxon>
        <taxon>Streptophyta</taxon>
        <taxon>Embryophyta</taxon>
        <taxon>Tracheophyta</taxon>
        <taxon>Spermatophyta</taxon>
        <taxon>Magnoliopsida</taxon>
        <taxon>eudicotyledons</taxon>
        <taxon>Gunneridae</taxon>
        <taxon>Pentapetalae</taxon>
        <taxon>asterids</taxon>
        <taxon>campanulids</taxon>
        <taxon>Asterales</taxon>
        <taxon>Asteraceae</taxon>
        <taxon>Asteroideae</taxon>
        <taxon>Anthemideae</taxon>
        <taxon>Anthemidinae</taxon>
        <taxon>Tanacetum</taxon>
    </lineage>
</organism>
<keyword evidence="2" id="KW-1185">Reference proteome</keyword>
<reference evidence="1" key="1">
    <citation type="journal article" date="2022" name="Int. J. Mol. Sci.">
        <title>Draft Genome of Tanacetum Coccineum: Genomic Comparison of Closely Related Tanacetum-Family Plants.</title>
        <authorList>
            <person name="Yamashiro T."/>
            <person name="Shiraishi A."/>
            <person name="Nakayama K."/>
            <person name="Satake H."/>
        </authorList>
    </citation>
    <scope>NUCLEOTIDE SEQUENCE</scope>
</reference>
<proteinExistence type="predicted"/>
<dbReference type="Proteomes" id="UP001151760">
    <property type="component" value="Unassembled WGS sequence"/>
</dbReference>
<name>A0ABQ5A7D1_9ASTR</name>
<evidence type="ECO:0000313" key="1">
    <source>
        <dbReference type="EMBL" id="GJS97646.1"/>
    </source>
</evidence>
<sequence>MFTLRSILKSYFHFWHHSWMGVAQGYIPLSYISLIAAKPDIQTHLKDELFRPAVKASLVGTPPLQVTFLTTLGFAASFFSNELPLVPFTPDEIYTGDC</sequence>
<protein>
    <submittedName>
        <fullName evidence="1">Uncharacterized protein</fullName>
    </submittedName>
</protein>
<comment type="caution">
    <text evidence="1">The sequence shown here is derived from an EMBL/GenBank/DDBJ whole genome shotgun (WGS) entry which is preliminary data.</text>
</comment>
<gene>
    <name evidence="1" type="ORF">Tco_0804614</name>
</gene>